<feature type="domain" description="tRNA(Ile)-lysidine/2-thiocytidine synthase N-terminal" evidence="4">
    <location>
        <begin position="28"/>
        <end position="189"/>
    </location>
</feature>
<keyword evidence="6" id="KW-1185">Reference proteome</keyword>
<feature type="binding site" evidence="2">
    <location>
        <position position="64"/>
    </location>
    <ligand>
        <name>ATP</name>
        <dbReference type="ChEBI" id="CHEBI:30616"/>
    </ligand>
</feature>
<dbReference type="PIRSF" id="PIRSF004976">
    <property type="entry name" value="ATPase_YdaO"/>
    <property type="match status" value="1"/>
</dbReference>
<dbReference type="PANTHER" id="PTHR43686:SF1">
    <property type="entry name" value="AMINOTRAN_5 DOMAIN-CONTAINING PROTEIN"/>
    <property type="match status" value="1"/>
</dbReference>
<protein>
    <submittedName>
        <fullName evidence="5">tRNA 2-thiocytidine(32) synthetase TtcA</fullName>
    </submittedName>
</protein>
<name>A0A419SV33_9FIRM</name>
<proteinExistence type="predicted"/>
<dbReference type="Pfam" id="PF01171">
    <property type="entry name" value="ATP_bind_3"/>
    <property type="match status" value="1"/>
</dbReference>
<evidence type="ECO:0000313" key="6">
    <source>
        <dbReference type="Proteomes" id="UP000284177"/>
    </source>
</evidence>
<comment type="caution">
    <text evidence="5">The sequence shown here is derived from an EMBL/GenBank/DDBJ whole genome shotgun (WGS) entry which is preliminary data.</text>
</comment>
<keyword evidence="2" id="KW-0067">ATP-binding</keyword>
<dbReference type="GO" id="GO:0005524">
    <property type="term" value="F:ATP binding"/>
    <property type="evidence" value="ECO:0007669"/>
    <property type="project" value="UniProtKB-KW"/>
</dbReference>
<evidence type="ECO:0000259" key="4">
    <source>
        <dbReference type="Pfam" id="PF01171"/>
    </source>
</evidence>
<dbReference type="SUPFAM" id="SSF52402">
    <property type="entry name" value="Adenine nucleotide alpha hydrolases-like"/>
    <property type="match status" value="1"/>
</dbReference>
<feature type="binding site" evidence="2">
    <location>
        <position position="38"/>
    </location>
    <ligand>
        <name>ATP</name>
        <dbReference type="ChEBI" id="CHEBI:30616"/>
    </ligand>
</feature>
<keyword evidence="1" id="KW-0808">Transferase</keyword>
<feature type="binding site" evidence="2">
    <location>
        <position position="136"/>
    </location>
    <ligand>
        <name>ATP</name>
        <dbReference type="ChEBI" id="CHEBI:30616"/>
    </ligand>
</feature>
<dbReference type="RefSeq" id="WP_120170536.1">
    <property type="nucleotide sequence ID" value="NZ_MCIB01000038.1"/>
</dbReference>
<organism evidence="5 6">
    <name type="scientific">Thermohalobacter berrensis</name>
    <dbReference type="NCBI Taxonomy" id="99594"/>
    <lineage>
        <taxon>Bacteria</taxon>
        <taxon>Bacillati</taxon>
        <taxon>Bacillota</taxon>
        <taxon>Tissierellia</taxon>
        <taxon>Tissierellales</taxon>
        <taxon>Thermohalobacteraceae</taxon>
        <taxon>Thermohalobacter</taxon>
    </lineage>
</organism>
<accession>A0A419SV33</accession>
<feature type="cross-link" description="Glycyl lysine isopeptide (Lys-Gly) (interchain with G-Cter in TtuB)" evidence="3">
    <location>
        <position position="200"/>
    </location>
</feature>
<dbReference type="GO" id="GO:0016740">
    <property type="term" value="F:transferase activity"/>
    <property type="evidence" value="ECO:0007669"/>
    <property type="project" value="UniProtKB-KW"/>
</dbReference>
<evidence type="ECO:0000313" key="5">
    <source>
        <dbReference type="EMBL" id="RKD29073.1"/>
    </source>
</evidence>
<feature type="cross-link" description="Glycyl lysine isopeptide (Lys-Gly) (interchain with G-Cter in TtuB)" evidence="3">
    <location>
        <position position="203"/>
    </location>
</feature>
<dbReference type="PANTHER" id="PTHR43686">
    <property type="entry name" value="SULFURTRANSFERASE-RELATED"/>
    <property type="match status" value="1"/>
</dbReference>
<sequence>MKKWYNKLFLNNIRKAVDNFSLIQNGDKILVGLSGGKDSIFLLYSLNLLKNRSYLDFDILGAHIDLNLGVNVTPIKDFCNELNIPFIVEKTDIGQRIFNSDKSPCYLCSKLKRGAISRIAKKYNCNKIAFGHHLTDVVETFLLNLIYTGKIGTFKPNTYNTKKDLTLIRPLIYVNEETIEKVVKMESLPLAKGSKCPMDKQTKREEMKTLVKNLKNLYPDFEEKVISGIQNIDLDKLWIKR</sequence>
<feature type="cross-link" description="Glycyl lysine isopeptide (Lys-Gly) (interchain with G-Cter in TtuB)" evidence="3">
    <location>
        <position position="112"/>
    </location>
</feature>
<gene>
    <name evidence="5" type="ORF">BET03_05865</name>
</gene>
<dbReference type="InterPro" id="IPR014729">
    <property type="entry name" value="Rossmann-like_a/b/a_fold"/>
</dbReference>
<keyword evidence="2" id="KW-0547">Nucleotide-binding</keyword>
<evidence type="ECO:0000256" key="1">
    <source>
        <dbReference type="ARBA" id="ARBA00022679"/>
    </source>
</evidence>
<keyword evidence="3" id="KW-1017">Isopeptide bond</keyword>
<dbReference type="EMBL" id="MCIB01000038">
    <property type="protein sequence ID" value="RKD29073.1"/>
    <property type="molecule type" value="Genomic_DNA"/>
</dbReference>
<evidence type="ECO:0000256" key="2">
    <source>
        <dbReference type="PIRSR" id="PIRSR004976-51"/>
    </source>
</evidence>
<dbReference type="AlphaFoldDB" id="A0A419SV33"/>
<evidence type="ECO:0000256" key="3">
    <source>
        <dbReference type="PIRSR" id="PIRSR004976-52"/>
    </source>
</evidence>
<keyword evidence="3" id="KW-0832">Ubl conjugation</keyword>
<dbReference type="Gene3D" id="3.40.50.620">
    <property type="entry name" value="HUPs"/>
    <property type="match status" value="1"/>
</dbReference>
<dbReference type="Proteomes" id="UP000284177">
    <property type="component" value="Unassembled WGS sequence"/>
</dbReference>
<feature type="binding site" evidence="2">
    <location>
        <position position="131"/>
    </location>
    <ligand>
        <name>ATP</name>
        <dbReference type="ChEBI" id="CHEBI:30616"/>
    </ligand>
</feature>
<dbReference type="CDD" id="cd24138">
    <property type="entry name" value="TtcA-like"/>
    <property type="match status" value="1"/>
</dbReference>
<dbReference type="InterPro" id="IPR011063">
    <property type="entry name" value="TilS/TtcA_N"/>
</dbReference>
<feature type="binding site" evidence="2">
    <location>
        <begin position="32"/>
        <end position="34"/>
    </location>
    <ligand>
        <name>ATP</name>
        <dbReference type="ChEBI" id="CHEBI:30616"/>
    </ligand>
</feature>
<reference evidence="5 6" key="1">
    <citation type="submission" date="2016-08" db="EMBL/GenBank/DDBJ databases">
        <title>Novel Firmicutes and Novel Genomes.</title>
        <authorList>
            <person name="Poppleton D.I."/>
            <person name="Gribaldo S."/>
        </authorList>
    </citation>
    <scope>NUCLEOTIDE SEQUENCE [LARGE SCALE GENOMIC DNA]</scope>
    <source>
        <strain evidence="5 6">CTT3</strain>
    </source>
</reference>
<dbReference type="GO" id="GO:0008033">
    <property type="term" value="P:tRNA processing"/>
    <property type="evidence" value="ECO:0007669"/>
    <property type="project" value="InterPro"/>
</dbReference>
<dbReference type="InterPro" id="IPR035107">
    <property type="entry name" value="tRNA_thiolation_TtcA_Ctu1"/>
</dbReference>
<dbReference type="OrthoDB" id="9801054at2"/>